<accession>A0A6M1RQ96</accession>
<keyword evidence="9" id="KW-1185">Reference proteome</keyword>
<dbReference type="SUPFAM" id="SSF75005">
    <property type="entry name" value="Arabinanase/levansucrase/invertase"/>
    <property type="match status" value="1"/>
</dbReference>
<name>A0A6M1RQ96_9BACT</name>
<evidence type="ECO:0000256" key="2">
    <source>
        <dbReference type="ARBA" id="ARBA00022651"/>
    </source>
</evidence>
<keyword evidence="5 7" id="KW-0326">Glycosidase</keyword>
<organism evidence="8 9">
    <name type="scientific">Limisphaera ngatamarikiensis</name>
    <dbReference type="NCBI Taxonomy" id="1324935"/>
    <lineage>
        <taxon>Bacteria</taxon>
        <taxon>Pseudomonadati</taxon>
        <taxon>Verrucomicrobiota</taxon>
        <taxon>Verrucomicrobiia</taxon>
        <taxon>Limisphaerales</taxon>
        <taxon>Limisphaeraceae</taxon>
        <taxon>Limisphaera</taxon>
    </lineage>
</organism>
<gene>
    <name evidence="8" type="ORF">G4L39_10675</name>
</gene>
<evidence type="ECO:0000256" key="6">
    <source>
        <dbReference type="PIRSR" id="PIRSR606710-2"/>
    </source>
</evidence>
<dbReference type="GO" id="GO:0004553">
    <property type="term" value="F:hydrolase activity, hydrolyzing O-glycosyl compounds"/>
    <property type="evidence" value="ECO:0007669"/>
    <property type="project" value="InterPro"/>
</dbReference>
<proteinExistence type="inferred from homology"/>
<dbReference type="Gene3D" id="2.115.10.20">
    <property type="entry name" value="Glycosyl hydrolase domain, family 43"/>
    <property type="match status" value="1"/>
</dbReference>
<protein>
    <submittedName>
        <fullName evidence="8">Family 43 glycosylhydrolase</fullName>
    </submittedName>
</protein>
<reference evidence="8 9" key="1">
    <citation type="submission" date="2020-02" db="EMBL/GenBank/DDBJ databases">
        <title>Draft genome sequence of Limisphaera ngatamarikiensis NGM72.4T, a thermophilic Verrucomicrobia grouped in subdivision 3.</title>
        <authorList>
            <person name="Carere C.R."/>
            <person name="Steen J."/>
            <person name="Hugenholtz P."/>
            <person name="Stott M.B."/>
        </authorList>
    </citation>
    <scope>NUCLEOTIDE SEQUENCE [LARGE SCALE GENOMIC DNA]</scope>
    <source>
        <strain evidence="8 9">NGM72.4</strain>
    </source>
</reference>
<feature type="non-terminal residue" evidence="8">
    <location>
        <position position="1"/>
    </location>
</feature>
<comment type="caution">
    <text evidence="8">The sequence shown here is derived from an EMBL/GenBank/DDBJ whole genome shotgun (WGS) entry which is preliminary data.</text>
</comment>
<dbReference type="EMBL" id="JAAKYA010000072">
    <property type="protein sequence ID" value="NGO39853.1"/>
    <property type="molecule type" value="Genomic_DNA"/>
</dbReference>
<evidence type="ECO:0000256" key="7">
    <source>
        <dbReference type="RuleBase" id="RU361187"/>
    </source>
</evidence>
<dbReference type="AlphaFoldDB" id="A0A6M1RQ96"/>
<evidence type="ECO:0000256" key="1">
    <source>
        <dbReference type="ARBA" id="ARBA00009865"/>
    </source>
</evidence>
<comment type="similarity">
    <text evidence="1 7">Belongs to the glycosyl hydrolase 43 family.</text>
</comment>
<dbReference type="Pfam" id="PF04616">
    <property type="entry name" value="Glyco_hydro_43"/>
    <property type="match status" value="1"/>
</dbReference>
<keyword evidence="2" id="KW-0858">Xylan degradation</keyword>
<dbReference type="PANTHER" id="PTHR43772">
    <property type="entry name" value="ENDO-1,4-BETA-XYLANASE"/>
    <property type="match status" value="1"/>
</dbReference>
<feature type="site" description="Important for catalytic activity, responsible for pKa modulation of the active site Glu and correct orientation of both the proton donor and substrate" evidence="6">
    <location>
        <position position="108"/>
    </location>
</feature>
<dbReference type="GO" id="GO:0045493">
    <property type="term" value="P:xylan catabolic process"/>
    <property type="evidence" value="ECO:0007669"/>
    <property type="project" value="UniProtKB-KW"/>
</dbReference>
<dbReference type="InterPro" id="IPR006710">
    <property type="entry name" value="Glyco_hydro_43"/>
</dbReference>
<evidence type="ECO:0000313" key="9">
    <source>
        <dbReference type="Proteomes" id="UP000477311"/>
    </source>
</evidence>
<dbReference type="Proteomes" id="UP000477311">
    <property type="component" value="Unassembled WGS sequence"/>
</dbReference>
<evidence type="ECO:0000256" key="4">
    <source>
        <dbReference type="ARBA" id="ARBA00023277"/>
    </source>
</evidence>
<evidence type="ECO:0000313" key="8">
    <source>
        <dbReference type="EMBL" id="NGO39853.1"/>
    </source>
</evidence>
<keyword evidence="3 7" id="KW-0378">Hydrolase</keyword>
<dbReference type="RefSeq" id="WP_165108110.1">
    <property type="nucleotide sequence ID" value="NZ_JAAKYA010000072.1"/>
</dbReference>
<sequence length="271" mass="30376">WIYPTRGDGRPDRFFAFSSTNLSHWVQHGPVLSLDEVAWVPEDGAPRHYAWAPSVLHHRGRWYFYYSVGPQNPTPSRIGVAVGDNPAGPFHDSGRPLLTGSADFEAIDPMVFADPASGKLYLYAGGSAGAKLRVFELADDPTHIAREIPVETPPFFTEGAFMHHHNGRYYLSYSHGNYRDASYSVHYATAPTPTGPWTYRGPILTSDATRKGPGHHSFLRLPDSERWLIFYHRWEGQTGNGPFHGQRWICIEPVEYNPDGTIQPIRMSGGL</sequence>
<dbReference type="InterPro" id="IPR052176">
    <property type="entry name" value="Glycosyl_Hydrlase_43_Enz"/>
</dbReference>
<dbReference type="PANTHER" id="PTHR43772:SF2">
    <property type="entry name" value="PUTATIVE (AFU_ORTHOLOGUE AFUA_2G04480)-RELATED"/>
    <property type="match status" value="1"/>
</dbReference>
<dbReference type="InterPro" id="IPR023296">
    <property type="entry name" value="Glyco_hydro_beta-prop_sf"/>
</dbReference>
<evidence type="ECO:0000256" key="3">
    <source>
        <dbReference type="ARBA" id="ARBA00022801"/>
    </source>
</evidence>
<evidence type="ECO:0000256" key="5">
    <source>
        <dbReference type="ARBA" id="ARBA00023295"/>
    </source>
</evidence>
<keyword evidence="4" id="KW-0119">Carbohydrate metabolism</keyword>
<keyword evidence="2" id="KW-0624">Polysaccharide degradation</keyword>